<dbReference type="OrthoDB" id="5395971at2"/>
<dbReference type="EMBL" id="QGLF01000005">
    <property type="protein sequence ID" value="PWR19135.1"/>
    <property type="molecule type" value="Genomic_DNA"/>
</dbReference>
<accession>A0A317E1X1</accession>
<feature type="transmembrane region" description="Helical" evidence="7">
    <location>
        <begin position="48"/>
        <end position="68"/>
    </location>
</feature>
<evidence type="ECO:0000256" key="5">
    <source>
        <dbReference type="ARBA" id="ARBA00022989"/>
    </source>
</evidence>
<organism evidence="8 9">
    <name type="scientific">Zavarzinia compransoris</name>
    <dbReference type="NCBI Taxonomy" id="1264899"/>
    <lineage>
        <taxon>Bacteria</taxon>
        <taxon>Pseudomonadati</taxon>
        <taxon>Pseudomonadota</taxon>
        <taxon>Alphaproteobacteria</taxon>
        <taxon>Rhodospirillales</taxon>
        <taxon>Zavarziniaceae</taxon>
        <taxon>Zavarzinia</taxon>
    </lineage>
</organism>
<name>A0A317E1X1_9PROT</name>
<dbReference type="AlphaFoldDB" id="A0A317E1X1"/>
<dbReference type="PANTHER" id="PTHR40043:SF1">
    <property type="entry name" value="UPF0719 INNER MEMBRANE PROTEIN YJFL"/>
    <property type="match status" value="1"/>
</dbReference>
<keyword evidence="4 7" id="KW-0812">Transmembrane</keyword>
<dbReference type="Proteomes" id="UP000246077">
    <property type="component" value="Unassembled WGS sequence"/>
</dbReference>
<evidence type="ECO:0000256" key="1">
    <source>
        <dbReference type="ARBA" id="ARBA00004651"/>
    </source>
</evidence>
<evidence type="ECO:0000313" key="9">
    <source>
        <dbReference type="Proteomes" id="UP000246077"/>
    </source>
</evidence>
<dbReference type="Pfam" id="PF03994">
    <property type="entry name" value="DUF350"/>
    <property type="match status" value="1"/>
</dbReference>
<sequence>MSQILTTLGTGLPVLLPQLGVTIALLIIGILIYQAITPFNERELVDQGNTAAGIVLGGSVLALAIPLAATLATSNVLIDIIVWGVVALVIQLLTFVVITLVFRGLKAGVEAGNVAAGLGLASAQLAIALLNAGAMAG</sequence>
<evidence type="ECO:0000256" key="2">
    <source>
        <dbReference type="ARBA" id="ARBA00005779"/>
    </source>
</evidence>
<evidence type="ECO:0008006" key="10">
    <source>
        <dbReference type="Google" id="ProtNLM"/>
    </source>
</evidence>
<dbReference type="RefSeq" id="WP_109922819.1">
    <property type="nucleotide sequence ID" value="NZ_QGLF01000005.1"/>
</dbReference>
<dbReference type="GO" id="GO:0005886">
    <property type="term" value="C:plasma membrane"/>
    <property type="evidence" value="ECO:0007669"/>
    <property type="project" value="UniProtKB-SubCell"/>
</dbReference>
<keyword evidence="6 7" id="KW-0472">Membrane</keyword>
<gene>
    <name evidence="8" type="ORF">DKG75_19465</name>
</gene>
<feature type="transmembrane region" description="Helical" evidence="7">
    <location>
        <begin position="15"/>
        <end position="36"/>
    </location>
</feature>
<evidence type="ECO:0000256" key="6">
    <source>
        <dbReference type="ARBA" id="ARBA00023136"/>
    </source>
</evidence>
<evidence type="ECO:0000256" key="3">
    <source>
        <dbReference type="ARBA" id="ARBA00022475"/>
    </source>
</evidence>
<dbReference type="InterPro" id="IPR007140">
    <property type="entry name" value="DUF350"/>
</dbReference>
<comment type="subcellular location">
    <subcellularLocation>
        <location evidence="1">Cell membrane</location>
        <topology evidence="1">Multi-pass membrane protein</topology>
    </subcellularLocation>
</comment>
<evidence type="ECO:0000313" key="8">
    <source>
        <dbReference type="EMBL" id="PWR19135.1"/>
    </source>
</evidence>
<dbReference type="PANTHER" id="PTHR40043">
    <property type="entry name" value="UPF0719 INNER MEMBRANE PROTEIN YJFL"/>
    <property type="match status" value="1"/>
</dbReference>
<comment type="caution">
    <text evidence="8">The sequence shown here is derived from an EMBL/GenBank/DDBJ whole genome shotgun (WGS) entry which is preliminary data.</text>
</comment>
<feature type="transmembrane region" description="Helical" evidence="7">
    <location>
        <begin position="80"/>
        <end position="102"/>
    </location>
</feature>
<protein>
    <recommendedName>
        <fullName evidence="10">DUF350 domain-containing protein</fullName>
    </recommendedName>
</protein>
<keyword evidence="5 7" id="KW-1133">Transmembrane helix</keyword>
<keyword evidence="3" id="KW-1003">Cell membrane</keyword>
<proteinExistence type="inferred from homology"/>
<evidence type="ECO:0000256" key="4">
    <source>
        <dbReference type="ARBA" id="ARBA00022692"/>
    </source>
</evidence>
<keyword evidence="9" id="KW-1185">Reference proteome</keyword>
<reference evidence="9" key="1">
    <citation type="submission" date="2018-05" db="EMBL/GenBank/DDBJ databases">
        <title>Zavarzinia sp. HR-AS.</title>
        <authorList>
            <person name="Lee Y."/>
            <person name="Jeon C.O."/>
        </authorList>
    </citation>
    <scope>NUCLEOTIDE SEQUENCE [LARGE SCALE GENOMIC DNA]</scope>
    <source>
        <strain evidence="9">DSM 1231</strain>
    </source>
</reference>
<evidence type="ECO:0000256" key="7">
    <source>
        <dbReference type="SAM" id="Phobius"/>
    </source>
</evidence>
<feature type="transmembrane region" description="Helical" evidence="7">
    <location>
        <begin position="114"/>
        <end position="136"/>
    </location>
</feature>
<comment type="similarity">
    <text evidence="2">Belongs to the UPF0719 family.</text>
</comment>